<accession>A0A8J2LB93</accession>
<evidence type="ECO:0000313" key="2">
    <source>
        <dbReference type="Proteomes" id="UP000708208"/>
    </source>
</evidence>
<protein>
    <submittedName>
        <fullName evidence="1">Uncharacterized protein</fullName>
    </submittedName>
</protein>
<dbReference type="AlphaFoldDB" id="A0A8J2LB93"/>
<dbReference type="EMBL" id="CAJVCH010550176">
    <property type="protein sequence ID" value="CAG7829117.1"/>
    <property type="molecule type" value="Genomic_DNA"/>
</dbReference>
<comment type="caution">
    <text evidence="1">The sequence shown here is derived from an EMBL/GenBank/DDBJ whole genome shotgun (WGS) entry which is preliminary data.</text>
</comment>
<organism evidence="1 2">
    <name type="scientific">Allacma fusca</name>
    <dbReference type="NCBI Taxonomy" id="39272"/>
    <lineage>
        <taxon>Eukaryota</taxon>
        <taxon>Metazoa</taxon>
        <taxon>Ecdysozoa</taxon>
        <taxon>Arthropoda</taxon>
        <taxon>Hexapoda</taxon>
        <taxon>Collembola</taxon>
        <taxon>Symphypleona</taxon>
        <taxon>Sminthuridae</taxon>
        <taxon>Allacma</taxon>
    </lineage>
</organism>
<keyword evidence="2" id="KW-1185">Reference proteome</keyword>
<dbReference type="Proteomes" id="UP000708208">
    <property type="component" value="Unassembled WGS sequence"/>
</dbReference>
<reference evidence="1" key="1">
    <citation type="submission" date="2021-06" db="EMBL/GenBank/DDBJ databases">
        <authorList>
            <person name="Hodson N. C."/>
            <person name="Mongue J. A."/>
            <person name="Jaron S. K."/>
        </authorList>
    </citation>
    <scope>NUCLEOTIDE SEQUENCE</scope>
</reference>
<feature type="non-terminal residue" evidence="1">
    <location>
        <position position="1"/>
    </location>
</feature>
<name>A0A8J2LB93_9HEXA</name>
<feature type="non-terminal residue" evidence="1">
    <location>
        <position position="100"/>
    </location>
</feature>
<proteinExistence type="predicted"/>
<evidence type="ECO:0000313" key="1">
    <source>
        <dbReference type="EMBL" id="CAG7829117.1"/>
    </source>
</evidence>
<gene>
    <name evidence="1" type="ORF">AFUS01_LOCUS38994</name>
</gene>
<sequence>TLVQNMKLIVCHAPVHNTTKWVRQELKLNVKVPVLPVFSSGQDDELVYWTLNETDKWIECKASGEPAPLINLTLNGKEIKSGKEEMLTESTNGSLKLQMK</sequence>